<protein>
    <recommendedName>
        <fullName evidence="3">Methyltransferase</fullName>
    </recommendedName>
</protein>
<reference evidence="1 2" key="1">
    <citation type="journal article" date="2016" name="Int. J. Mol. Sci.">
        <title>Comparative genomics of the extreme acidophile Acidithiobacillus thiooxidans reveals intraspecific divergence and niche adaptation.</title>
        <authorList>
            <person name="Zhang X."/>
            <person name="Feng X."/>
            <person name="Tao J."/>
            <person name="Ma L."/>
            <person name="Xiao Y."/>
            <person name="Liang Y."/>
            <person name="Liu X."/>
            <person name="Yin H."/>
        </authorList>
    </citation>
    <scope>NUCLEOTIDE SEQUENCE [LARGE SCALE GENOMIC DNA]</scope>
    <source>
        <strain evidence="1 2">A02</strain>
    </source>
</reference>
<dbReference type="RefSeq" id="WP_024893302.1">
    <property type="nucleotide sequence ID" value="NZ_LWRZ01000232.1"/>
</dbReference>
<dbReference type="AlphaFoldDB" id="A0A1C2JM57"/>
<evidence type="ECO:0000313" key="2">
    <source>
        <dbReference type="Proteomes" id="UP000094893"/>
    </source>
</evidence>
<dbReference type="EMBL" id="LWSA01000028">
    <property type="protein sequence ID" value="OCX76213.1"/>
    <property type="molecule type" value="Genomic_DNA"/>
</dbReference>
<evidence type="ECO:0000313" key="1">
    <source>
        <dbReference type="EMBL" id="OCX76213.1"/>
    </source>
</evidence>
<dbReference type="InterPro" id="IPR029063">
    <property type="entry name" value="SAM-dependent_MTases_sf"/>
</dbReference>
<name>A0A1C2JM57_ACITH</name>
<accession>A0A1C2JM57</accession>
<sequence length="278" mass="32029">MFNFIKQLLMPSLSKIGKKYNCDKFTVHNFAPSYETYLSHLRWKKFRLLEIGVGEEESRSGGASLKTWRDYFLRAEIIGLDLYDKSYLDSGRIRTIQIDQNDQEAIEAMAANNGPFDVVIDDGSHMSMDTLRAFFILFNHVTDGGYYVIEDIQTGYWPSYGGTSVAQPFEMNIISWLKTLIDIVNVNEILWDGHLAKKTGLIIESVHFYRNIAFIKKGVRAESSNVVSDVALRSQWLLDDLNKHHITLDFSEEFDSSLELRRETLKIAQEMYAKKKAE</sequence>
<organism evidence="1 2">
    <name type="scientific">Acidithiobacillus thiooxidans</name>
    <name type="common">Thiobacillus thiooxidans</name>
    <dbReference type="NCBI Taxonomy" id="930"/>
    <lineage>
        <taxon>Bacteria</taxon>
        <taxon>Pseudomonadati</taxon>
        <taxon>Pseudomonadota</taxon>
        <taxon>Acidithiobacillia</taxon>
        <taxon>Acidithiobacillales</taxon>
        <taxon>Acidithiobacillaceae</taxon>
        <taxon>Acidithiobacillus</taxon>
    </lineage>
</organism>
<comment type="caution">
    <text evidence="1">The sequence shown here is derived from an EMBL/GenBank/DDBJ whole genome shotgun (WGS) entry which is preliminary data.</text>
</comment>
<evidence type="ECO:0008006" key="3">
    <source>
        <dbReference type="Google" id="ProtNLM"/>
    </source>
</evidence>
<dbReference type="Gene3D" id="3.40.50.150">
    <property type="entry name" value="Vaccinia Virus protein VP39"/>
    <property type="match status" value="1"/>
</dbReference>
<dbReference type="SUPFAM" id="SSF53335">
    <property type="entry name" value="S-adenosyl-L-methionine-dependent methyltransferases"/>
    <property type="match status" value="1"/>
</dbReference>
<dbReference type="Proteomes" id="UP000094893">
    <property type="component" value="Unassembled WGS sequence"/>
</dbReference>
<gene>
    <name evidence="1" type="ORF">A6P07_02660</name>
</gene>
<proteinExistence type="predicted"/>